<gene>
    <name evidence="1" type="ORF">SAMN04515674_113137</name>
    <name evidence="2" type="ORF">SAMN04515674_12151</name>
</gene>
<dbReference type="EMBL" id="FOXH01000021">
    <property type="protein sequence ID" value="SFQ47410.1"/>
    <property type="molecule type" value="Genomic_DNA"/>
</dbReference>
<dbReference type="EMBL" id="FOXH01000013">
    <property type="protein sequence ID" value="SFQ26999.1"/>
    <property type="molecule type" value="Genomic_DNA"/>
</dbReference>
<dbReference type="STRING" id="1079859.SAMN04515674_113137"/>
<dbReference type="AlphaFoldDB" id="A0A1I5YTH0"/>
<keyword evidence="3" id="KW-1185">Reference proteome</keyword>
<dbReference type="RefSeq" id="WP_092018839.1">
    <property type="nucleotide sequence ID" value="NZ_FOXH01000013.1"/>
</dbReference>
<sequence>MKFWQDLEKITGIGLSEKMLIGRNNDGTTMYTDAQELYSLIAQTNFAEVKPELINSGFQLGTPNKLAVYYANRGVYYNGATQITIDADLAIFLWNKSTWTYFTLLDGYLRKNEFTDALQSEINRSPITTKEFGTKLNGGGSFDNIVFGQWRFNEIGVSDKTGTLKEVYVWVDSAGSIPLLLITSNGTTATFVRGLGNFTVTAGFNTITLNEAILAGQIVAVGNGTTSVKLGFKTSGLTGNRFVQWTGSALAYGSAGSYYCIGFLVESTNAKPLDPYATKQFVSDLYSTKDNVTASLITNNKLYEVRQQVTAILTGEALGGATVTDTSISVTSGSTGHNAYLLYSANTIKSNFNTYFNLQQIRFEYIIRIQGTLQGQLVTFSNGISTSSNFEQISGEYYRLYTDINVLIASPEIKPAIQLRNTTGAYNLPITITIISKSYRIISSSATYQTQTTFQDSLYEYFSTMLLPFLKTADLSGLVYLKADADARFVQPGLSFADALQSEINRTPVVQKNFGTKLNGGGSFDSITGQWKFNELGVSDKNGTLKEVYFWGDIAGTIPLLLITSNGTTATFVRGLGNFTVTAGFNTITLNEAILAGQIVAVGGSASSVKMAFKGTGLTGNRFAQANPAISYGGSSSYYALGFMVEYSGAKPLDIYSTLQYVDNRFTAITSQKIQKVVRRNGTPGTDCDFAGNRAIQDCIESITDASQYKQYEILVYEGIYEATQTTDYNSAGITTGMVSFLRGKSFVSVRGVSRDRVIIRGSLPSNLSSSVYQYYQTAYWHADFGNLEEVSIENTNGRYPLHIDGGQTGCAFFTSNIINVRLVHNGNTGNATAWSSWHPLGLGTSNGQIIVAKNAIFISKKWPQYVHNNSNFTKPSSVTYNSCRFETLDPAGDKIASKIQSLGSSKKDLVEFNNCRFEGCFIMSHDDIPFIPSVLADQYVNHADFRILGSGNSPLLYEPNFKGLALRITSKSTGTTSTVRFDTNSTAFTTVIKDNKYNGDWLNDFGVNNVSGYAYKDGYTGVSGYAIGRLDCGDDKVGIASDLYIKSLGKRLGDCSVTNKTLTVIIDGTSFNIVFNKNYVGSGTANTVPSDYSNQQVLDEINAVISSVATADMYGVANDYYPEFSDVLSRNRTSEVILKGMAVALDGGFVRKALSTDNKIFGVAIDDANVGSLVRVIVKGYLRTFEGNRFSTLQETYSTIVKGDQLGISATPGKISKTASIKHFTCFQDGIVSFNI</sequence>
<proteinExistence type="predicted"/>
<accession>A0A1I5YTH0</accession>
<dbReference type="Proteomes" id="UP000199306">
    <property type="component" value="Unassembled WGS sequence"/>
</dbReference>
<evidence type="ECO:0000313" key="3">
    <source>
        <dbReference type="Proteomes" id="UP000199306"/>
    </source>
</evidence>
<protein>
    <submittedName>
        <fullName evidence="2">Uncharacterized protein</fullName>
    </submittedName>
</protein>
<reference evidence="2 3" key="1">
    <citation type="submission" date="2016-10" db="EMBL/GenBank/DDBJ databases">
        <authorList>
            <person name="de Groot N.N."/>
        </authorList>
    </citation>
    <scope>NUCLEOTIDE SEQUENCE [LARGE SCALE GENOMIC DNA]</scope>
    <source>
        <strain evidence="2">E92</strain>
        <strain evidence="3">E92,LMG 26720,CCM 7988</strain>
    </source>
</reference>
<evidence type="ECO:0000313" key="1">
    <source>
        <dbReference type="EMBL" id="SFQ26999.1"/>
    </source>
</evidence>
<name>A0A1I5YTH0_9BACT</name>
<organism evidence="2 3">
    <name type="scientific">Pseudarcicella hirudinis</name>
    <dbReference type="NCBI Taxonomy" id="1079859"/>
    <lineage>
        <taxon>Bacteria</taxon>
        <taxon>Pseudomonadati</taxon>
        <taxon>Bacteroidota</taxon>
        <taxon>Cytophagia</taxon>
        <taxon>Cytophagales</taxon>
        <taxon>Flectobacillaceae</taxon>
        <taxon>Pseudarcicella</taxon>
    </lineage>
</organism>
<evidence type="ECO:0000313" key="2">
    <source>
        <dbReference type="EMBL" id="SFQ47410.1"/>
    </source>
</evidence>
<dbReference type="OrthoDB" id="9760240at2"/>